<name>A0A074YSS5_AURSE</name>
<evidence type="ECO:0000313" key="2">
    <source>
        <dbReference type="Proteomes" id="UP000030641"/>
    </source>
</evidence>
<dbReference type="EMBL" id="KL584751">
    <property type="protein sequence ID" value="KEQ99189.1"/>
    <property type="molecule type" value="Genomic_DNA"/>
</dbReference>
<reference evidence="1 2" key="1">
    <citation type="journal article" date="2014" name="BMC Genomics">
        <title>Genome sequencing of four Aureobasidium pullulans varieties: biotechnological potential, stress tolerance, and description of new species.</title>
        <authorList>
            <person name="Gostin Ar C."/>
            <person name="Ohm R.A."/>
            <person name="Kogej T."/>
            <person name="Sonjak S."/>
            <person name="Turk M."/>
            <person name="Zajc J."/>
            <person name="Zalar P."/>
            <person name="Grube M."/>
            <person name="Sun H."/>
            <person name="Han J."/>
            <person name="Sharma A."/>
            <person name="Chiniquy J."/>
            <person name="Ngan C.Y."/>
            <person name="Lipzen A."/>
            <person name="Barry K."/>
            <person name="Grigoriev I.V."/>
            <person name="Gunde-Cimerman N."/>
        </authorList>
    </citation>
    <scope>NUCLEOTIDE SEQUENCE [LARGE SCALE GENOMIC DNA]</scope>
    <source>
        <strain evidence="1 2">EXF-2481</strain>
    </source>
</reference>
<evidence type="ECO:0000313" key="1">
    <source>
        <dbReference type="EMBL" id="KEQ99189.1"/>
    </source>
</evidence>
<dbReference type="OMA" id="EEFACRI"/>
<sequence>MAKVDLTLPESVPQMARHHTRPMTLDPFALYFLVDCTHDLDEIIKACNSECLRDDYVQCRTRTAFESGSLNEIISHHVVVCEAEHLDPRYIIVVANEDWKKSGVVMVTLDDDDLECKPDLFWIKVGDSGLVLVNLQIANTDWFEIKESYEITEEPEPWSGETFADGAPTKTPGTGFYIAFYAIKGIDSGGLVQKVQPFPSQPVEDYCCRFEGHLEHDLDVVEEATQLHLNKCLVNPLLQKDMIFVADTLEYVEKGLLMCNIEERQEKRVQCLVHTLVPTFCQIAQGRSKWSDLQSEA</sequence>
<organism evidence="1 2">
    <name type="scientific">Aureobasidium subglaciale (strain EXF-2481)</name>
    <name type="common">Aureobasidium pullulans var. subglaciale</name>
    <dbReference type="NCBI Taxonomy" id="1043005"/>
    <lineage>
        <taxon>Eukaryota</taxon>
        <taxon>Fungi</taxon>
        <taxon>Dikarya</taxon>
        <taxon>Ascomycota</taxon>
        <taxon>Pezizomycotina</taxon>
        <taxon>Dothideomycetes</taxon>
        <taxon>Dothideomycetidae</taxon>
        <taxon>Dothideales</taxon>
        <taxon>Saccotheciaceae</taxon>
        <taxon>Aureobasidium</taxon>
    </lineage>
</organism>
<dbReference type="GeneID" id="25362449"/>
<proteinExistence type="predicted"/>
<dbReference type="RefSeq" id="XP_013347252.1">
    <property type="nucleotide sequence ID" value="XM_013491798.1"/>
</dbReference>
<keyword evidence="2" id="KW-1185">Reference proteome</keyword>
<protein>
    <submittedName>
        <fullName evidence="1">Uncharacterized protein</fullName>
    </submittedName>
</protein>
<dbReference type="Proteomes" id="UP000030641">
    <property type="component" value="Unassembled WGS sequence"/>
</dbReference>
<dbReference type="InParanoid" id="A0A074YSS5"/>
<dbReference type="OrthoDB" id="538223at2759"/>
<dbReference type="AlphaFoldDB" id="A0A074YSS5"/>
<dbReference type="HOGENOM" id="CLU_1004834_0_0_1"/>
<gene>
    <name evidence="1" type="ORF">AUEXF2481DRAFT_1999</name>
</gene>
<accession>A0A074YSS5</accession>